<protein>
    <recommendedName>
        <fullName evidence="10">L-lactate dehydrogenase</fullName>
    </recommendedName>
</protein>
<feature type="domain" description="Lactate/malate dehydrogenase C-terminal" evidence="7">
    <location>
        <begin position="144"/>
        <end position="298"/>
    </location>
</feature>
<dbReference type="SUPFAM" id="SSF51735">
    <property type="entry name" value="NAD(P)-binding Rossmann-fold domains"/>
    <property type="match status" value="1"/>
</dbReference>
<reference evidence="8" key="1">
    <citation type="submission" date="2023-03" db="EMBL/GenBank/DDBJ databases">
        <title>Lomoglobus Profundus gen. nov., sp. nov., a novel member of the phylum Verrucomicrobia, isolated from deep-marine sediment of South China Sea.</title>
        <authorList>
            <person name="Ahmad T."/>
            <person name="Ishaq S.E."/>
            <person name="Wang F."/>
        </authorList>
    </citation>
    <scope>NUCLEOTIDE SEQUENCE</scope>
    <source>
        <strain evidence="8">LMO-M01</strain>
    </source>
</reference>
<dbReference type="Gene3D" id="3.40.50.720">
    <property type="entry name" value="NAD(P)-binding Rossmann-like Domain"/>
    <property type="match status" value="1"/>
</dbReference>
<keyword evidence="1 5" id="KW-0560">Oxidoreductase</keyword>
<dbReference type="PANTHER" id="PTHR43128">
    <property type="entry name" value="L-2-HYDROXYCARBOXYLATE DEHYDROGENASE (NAD(P)(+))"/>
    <property type="match status" value="1"/>
</dbReference>
<sequence length="305" mass="31918">MKVAIIGPGRVGMTLAYTLVLKGLVTELVLVGGNPAKARGEAMDLNHSLLFLRTPVKVSAGEIADVAGSEVIAICASVPMTADLQDRNQLAAANIELMRTLVPAAAAAAPQAIFLILSNPVDVLTWQALRLTGLPATRVIGSGTLIDSARYRDALSMQVGIHPDDIRSYVLGEHGDTQFVAMSLAQSGAEPLDDTPARRKLFSESTAAGFQVFKLKGNTCYAVALAASVVIEAILLDEKRTMPLSIAINGYCGVHNVCLSVPVVVGRGGIERVLQPPLNEAEQAAFRRSAAAVRAVIDATGVADG</sequence>
<gene>
    <name evidence="8" type="ORF">PXH66_11850</name>
</gene>
<dbReference type="Pfam" id="PF02866">
    <property type="entry name" value="Ldh_1_C"/>
    <property type="match status" value="1"/>
</dbReference>
<dbReference type="InterPro" id="IPR001557">
    <property type="entry name" value="L-lactate/malate_DH"/>
</dbReference>
<dbReference type="InterPro" id="IPR015955">
    <property type="entry name" value="Lactate_DH/Glyco_Ohase_4_C"/>
</dbReference>
<feature type="binding site" evidence="4">
    <location>
        <begin position="7"/>
        <end position="12"/>
    </location>
    <ligand>
        <name>NAD(+)</name>
        <dbReference type="ChEBI" id="CHEBI:57540"/>
    </ligand>
</feature>
<feature type="active site" description="Proton acceptor" evidence="3">
    <location>
        <position position="174"/>
    </location>
</feature>
<evidence type="ECO:0000313" key="8">
    <source>
        <dbReference type="EMBL" id="WED63027.1"/>
    </source>
</evidence>
<evidence type="ECO:0008006" key="10">
    <source>
        <dbReference type="Google" id="ProtNLM"/>
    </source>
</evidence>
<feature type="domain" description="Lactate/malate dehydrogenase N-terminal" evidence="6">
    <location>
        <begin position="1"/>
        <end position="141"/>
    </location>
</feature>
<dbReference type="PIRSF" id="PIRSF000102">
    <property type="entry name" value="Lac_mal_DH"/>
    <property type="match status" value="1"/>
</dbReference>
<dbReference type="InterPro" id="IPR036291">
    <property type="entry name" value="NAD(P)-bd_dom_sf"/>
</dbReference>
<dbReference type="EMBL" id="CP119075">
    <property type="protein sequence ID" value="WED63027.1"/>
    <property type="molecule type" value="Genomic_DNA"/>
</dbReference>
<dbReference type="Gene3D" id="3.90.110.10">
    <property type="entry name" value="Lactate dehydrogenase/glycoside hydrolase, family 4, C-terminal"/>
    <property type="match status" value="1"/>
</dbReference>
<name>A0AAE9ZRU3_9BACT</name>
<accession>A0AAE9ZRU3</accession>
<evidence type="ECO:0000256" key="5">
    <source>
        <dbReference type="RuleBase" id="RU003369"/>
    </source>
</evidence>
<organism evidence="8 9">
    <name type="scientific">Synoicihabitans lomoniglobus</name>
    <dbReference type="NCBI Taxonomy" id="2909285"/>
    <lineage>
        <taxon>Bacteria</taxon>
        <taxon>Pseudomonadati</taxon>
        <taxon>Verrucomicrobiota</taxon>
        <taxon>Opitutia</taxon>
        <taxon>Opitutales</taxon>
        <taxon>Opitutaceae</taxon>
        <taxon>Synoicihabitans</taxon>
    </lineage>
</organism>
<dbReference type="PROSITE" id="PS00064">
    <property type="entry name" value="L_LDH"/>
    <property type="match status" value="1"/>
</dbReference>
<dbReference type="KEGG" id="slom:PXH66_11850"/>
<evidence type="ECO:0000313" key="9">
    <source>
        <dbReference type="Proteomes" id="UP001218638"/>
    </source>
</evidence>
<proteinExistence type="inferred from homology"/>
<dbReference type="SUPFAM" id="SSF56327">
    <property type="entry name" value="LDH C-terminal domain-like"/>
    <property type="match status" value="1"/>
</dbReference>
<evidence type="ECO:0000259" key="6">
    <source>
        <dbReference type="Pfam" id="PF00056"/>
    </source>
</evidence>
<feature type="binding site" evidence="4">
    <location>
        <position position="94"/>
    </location>
    <ligand>
        <name>NAD(+)</name>
        <dbReference type="ChEBI" id="CHEBI:57540"/>
    </ligand>
</feature>
<dbReference type="InterPro" id="IPR001236">
    <property type="entry name" value="Lactate/malate_DH_N"/>
</dbReference>
<dbReference type="Pfam" id="PF00056">
    <property type="entry name" value="Ldh_1_N"/>
    <property type="match status" value="1"/>
</dbReference>
<evidence type="ECO:0000256" key="2">
    <source>
        <dbReference type="ARBA" id="ARBA00023027"/>
    </source>
</evidence>
<dbReference type="GO" id="GO:0004459">
    <property type="term" value="F:L-lactate dehydrogenase (NAD+) activity"/>
    <property type="evidence" value="ECO:0007669"/>
    <property type="project" value="InterPro"/>
</dbReference>
<comment type="similarity">
    <text evidence="5">Belongs to the LDH/MDH superfamily.</text>
</comment>
<evidence type="ECO:0000259" key="7">
    <source>
        <dbReference type="Pfam" id="PF02866"/>
    </source>
</evidence>
<dbReference type="GO" id="GO:0006089">
    <property type="term" value="P:lactate metabolic process"/>
    <property type="evidence" value="ECO:0007669"/>
    <property type="project" value="TreeGrafter"/>
</dbReference>
<evidence type="ECO:0000256" key="1">
    <source>
        <dbReference type="ARBA" id="ARBA00023002"/>
    </source>
</evidence>
<keyword evidence="9" id="KW-1185">Reference proteome</keyword>
<dbReference type="RefSeq" id="WP_330931701.1">
    <property type="nucleotide sequence ID" value="NZ_CP119075.1"/>
</dbReference>
<dbReference type="PANTHER" id="PTHR43128:SF16">
    <property type="entry name" value="L-LACTATE DEHYDROGENASE"/>
    <property type="match status" value="1"/>
</dbReference>
<evidence type="ECO:0000256" key="4">
    <source>
        <dbReference type="PIRSR" id="PIRSR000102-3"/>
    </source>
</evidence>
<dbReference type="AlphaFoldDB" id="A0AAE9ZRU3"/>
<evidence type="ECO:0000256" key="3">
    <source>
        <dbReference type="PIRSR" id="PIRSR000102-1"/>
    </source>
</evidence>
<dbReference type="InterPro" id="IPR022383">
    <property type="entry name" value="Lactate/malate_DH_C"/>
</dbReference>
<dbReference type="Proteomes" id="UP001218638">
    <property type="component" value="Chromosome"/>
</dbReference>
<dbReference type="InterPro" id="IPR018177">
    <property type="entry name" value="L-lactate_DH_AS"/>
</dbReference>
<keyword evidence="2 4" id="KW-0520">NAD</keyword>
<dbReference type="PRINTS" id="PR00086">
    <property type="entry name" value="LLDHDRGNASE"/>
</dbReference>